<accession>A0A1M4V9X6</accession>
<evidence type="ECO:0000313" key="2">
    <source>
        <dbReference type="Proteomes" id="UP000184148"/>
    </source>
</evidence>
<dbReference type="EMBL" id="FQUY01000004">
    <property type="protein sequence ID" value="SHE65765.1"/>
    <property type="molecule type" value="Genomic_DNA"/>
</dbReference>
<dbReference type="AlphaFoldDB" id="A0A1M4V9X6"/>
<dbReference type="PIRSF" id="PIRSF004764">
    <property type="entry name" value="YmfJ"/>
    <property type="match status" value="1"/>
</dbReference>
<protein>
    <recommendedName>
        <fullName evidence="3">DUF3243 domain-containing protein</fullName>
    </recommendedName>
</protein>
<dbReference type="InterPro" id="IPR021637">
    <property type="entry name" value="DUF3243"/>
</dbReference>
<dbReference type="Gene3D" id="1.10.760.20">
    <property type="entry name" value="Protein of unknown function DUF3243"/>
    <property type="match status" value="1"/>
</dbReference>
<reference evidence="2" key="1">
    <citation type="submission" date="2016-11" db="EMBL/GenBank/DDBJ databases">
        <authorList>
            <person name="Varghese N."/>
            <person name="Submissions S."/>
        </authorList>
    </citation>
    <scope>NUCLEOTIDE SEQUENCE [LARGE SCALE GENOMIC DNA]</scope>
    <source>
        <strain evidence="2">DSM 12395</strain>
    </source>
</reference>
<dbReference type="OrthoDB" id="2382009at2"/>
<evidence type="ECO:0008006" key="3">
    <source>
        <dbReference type="Google" id="ProtNLM"/>
    </source>
</evidence>
<dbReference type="RefSeq" id="WP_073236258.1">
    <property type="nucleotide sequence ID" value="NZ_FQUY01000004.1"/>
</dbReference>
<dbReference type="Pfam" id="PF11588">
    <property type="entry name" value="DUF3243"/>
    <property type="match status" value="1"/>
</dbReference>
<gene>
    <name evidence="1" type="ORF">SAMN02745133_00853</name>
</gene>
<organism evidence="1 2">
    <name type="scientific">Desulforamulus putei DSM 12395</name>
    <dbReference type="NCBI Taxonomy" id="1121429"/>
    <lineage>
        <taxon>Bacteria</taxon>
        <taxon>Bacillati</taxon>
        <taxon>Bacillota</taxon>
        <taxon>Clostridia</taxon>
        <taxon>Eubacteriales</taxon>
        <taxon>Peptococcaceae</taxon>
        <taxon>Desulforamulus</taxon>
    </lineage>
</organism>
<sequence length="87" mass="9971">MLDLSKANTSWENWKKYLGQAMEFAEELGISRDKIQQYAMTAGSILADNVQPANPEQKVLKELWDVADRDEQEVIARLMTKLASRSR</sequence>
<dbReference type="InterPro" id="IPR024702">
    <property type="entry name" value="Uncharacterised_YmfJ"/>
</dbReference>
<name>A0A1M4V9X6_9FIRM</name>
<proteinExistence type="predicted"/>
<evidence type="ECO:0000313" key="1">
    <source>
        <dbReference type="EMBL" id="SHE65765.1"/>
    </source>
</evidence>
<dbReference type="Proteomes" id="UP000184148">
    <property type="component" value="Unassembled WGS sequence"/>
</dbReference>
<dbReference type="STRING" id="1121429.SAMN02745133_00853"/>
<keyword evidence="2" id="KW-1185">Reference proteome</keyword>
<dbReference type="InterPro" id="IPR038292">
    <property type="entry name" value="YmfJ/YflH_sf"/>
</dbReference>